<proteinExistence type="predicted"/>
<dbReference type="PANTHER" id="PTHR24960">
    <property type="entry name" value="PHOTOSYSTEM I IRON-SULFUR CENTER-RELATED"/>
    <property type="match status" value="1"/>
</dbReference>
<keyword evidence="2" id="KW-0479">Metal-binding</keyword>
<dbReference type="NCBIfam" id="TIGR00402">
    <property type="entry name" value="napF"/>
    <property type="match status" value="1"/>
</dbReference>
<dbReference type="Pfam" id="PF00037">
    <property type="entry name" value="Fer4"/>
    <property type="match status" value="1"/>
</dbReference>
<name>A0A2U0T6N4_9PAST</name>
<dbReference type="PROSITE" id="PS51379">
    <property type="entry name" value="4FE4S_FER_2"/>
    <property type="match status" value="3"/>
</dbReference>
<evidence type="ECO:0000313" key="8">
    <source>
        <dbReference type="Proteomes" id="UP000245909"/>
    </source>
</evidence>
<dbReference type="PANTHER" id="PTHR24960:SF79">
    <property type="entry name" value="PHOTOSYSTEM I IRON-SULFUR CENTER"/>
    <property type="match status" value="1"/>
</dbReference>
<evidence type="ECO:0000256" key="1">
    <source>
        <dbReference type="ARBA" id="ARBA00022485"/>
    </source>
</evidence>
<feature type="domain" description="4Fe-4S ferredoxin-type" evidence="6">
    <location>
        <begin position="88"/>
        <end position="117"/>
    </location>
</feature>
<keyword evidence="4" id="KW-0408">Iron</keyword>
<evidence type="ECO:0000256" key="4">
    <source>
        <dbReference type="ARBA" id="ARBA00023004"/>
    </source>
</evidence>
<comment type="caution">
    <text evidence="7">The sequence shown here is derived from an EMBL/GenBank/DDBJ whole genome shotgun (WGS) entry which is preliminary data.</text>
</comment>
<dbReference type="GO" id="GO:0051539">
    <property type="term" value="F:4 iron, 4 sulfur cluster binding"/>
    <property type="evidence" value="ECO:0007669"/>
    <property type="project" value="UniProtKB-KW"/>
</dbReference>
<dbReference type="AlphaFoldDB" id="A0A2U0T6N4"/>
<organism evidence="7 8">
    <name type="scientific">Alitibacter langaaensis DSM 22999</name>
    <dbReference type="NCBI Taxonomy" id="1122935"/>
    <lineage>
        <taxon>Bacteria</taxon>
        <taxon>Pseudomonadati</taxon>
        <taxon>Pseudomonadota</taxon>
        <taxon>Gammaproteobacteria</taxon>
        <taxon>Pasteurellales</taxon>
        <taxon>Pasteurellaceae</taxon>
        <taxon>Alitibacter</taxon>
    </lineage>
</organism>
<dbReference type="SUPFAM" id="SSF54862">
    <property type="entry name" value="4Fe-4S ferredoxins"/>
    <property type="match status" value="1"/>
</dbReference>
<keyword evidence="3" id="KW-0677">Repeat</keyword>
<dbReference type="InterPro" id="IPR004496">
    <property type="entry name" value="NapF"/>
</dbReference>
<keyword evidence="8" id="KW-1185">Reference proteome</keyword>
<dbReference type="InterPro" id="IPR017896">
    <property type="entry name" value="4Fe4S_Fe-S-bd"/>
</dbReference>
<dbReference type="InterPro" id="IPR017900">
    <property type="entry name" value="4Fe4S_Fe_S_CS"/>
</dbReference>
<dbReference type="GO" id="GO:0046872">
    <property type="term" value="F:metal ion binding"/>
    <property type="evidence" value="ECO:0007669"/>
    <property type="project" value="UniProtKB-KW"/>
</dbReference>
<evidence type="ECO:0000259" key="6">
    <source>
        <dbReference type="PROSITE" id="PS51379"/>
    </source>
</evidence>
<dbReference type="Gene3D" id="3.30.70.20">
    <property type="match status" value="2"/>
</dbReference>
<dbReference type="PROSITE" id="PS00198">
    <property type="entry name" value="4FE4S_FER_1"/>
    <property type="match status" value="1"/>
</dbReference>
<keyword evidence="1" id="KW-0004">4Fe-4S</keyword>
<keyword evidence="5" id="KW-0411">Iron-sulfur</keyword>
<dbReference type="InterPro" id="IPR050157">
    <property type="entry name" value="PSI_iron-sulfur_center"/>
</dbReference>
<accession>A0A2U0T6N4</accession>
<dbReference type="OrthoDB" id="9808559at2"/>
<dbReference type="Proteomes" id="UP000245909">
    <property type="component" value="Unassembled WGS sequence"/>
</dbReference>
<protein>
    <submittedName>
        <fullName evidence="7">Ferredoxin-type protein NapF</fullName>
    </submittedName>
</protein>
<feature type="domain" description="4Fe-4S ferredoxin-type" evidence="6">
    <location>
        <begin position="57"/>
        <end position="86"/>
    </location>
</feature>
<evidence type="ECO:0000256" key="5">
    <source>
        <dbReference type="ARBA" id="ARBA00023014"/>
    </source>
</evidence>
<evidence type="ECO:0000313" key="7">
    <source>
        <dbReference type="EMBL" id="PVX39266.1"/>
    </source>
</evidence>
<reference evidence="7 8" key="1">
    <citation type="submission" date="2018-05" db="EMBL/GenBank/DDBJ databases">
        <title>Genomic Encyclopedia of Type Strains, Phase IV (KMG-IV): sequencing the most valuable type-strain genomes for metagenomic binning, comparative biology and taxonomic classification.</title>
        <authorList>
            <person name="Goeker M."/>
        </authorList>
    </citation>
    <scope>NUCLEOTIDE SEQUENCE [LARGE SCALE GENOMIC DNA]</scope>
    <source>
        <strain evidence="7 8">DSM 22999</strain>
    </source>
</reference>
<dbReference type="RefSeq" id="WP_116631834.1">
    <property type="nucleotide sequence ID" value="NZ_QENU01000006.1"/>
</dbReference>
<dbReference type="EMBL" id="QENU01000006">
    <property type="protein sequence ID" value="PVX39266.1"/>
    <property type="molecule type" value="Genomic_DNA"/>
</dbReference>
<gene>
    <name evidence="7" type="ORF">C8D76_10688</name>
</gene>
<evidence type="ECO:0000256" key="2">
    <source>
        <dbReference type="ARBA" id="ARBA00022723"/>
    </source>
</evidence>
<dbReference type="Pfam" id="PF13187">
    <property type="entry name" value="Fer4_9"/>
    <property type="match status" value="1"/>
</dbReference>
<evidence type="ECO:0000256" key="3">
    <source>
        <dbReference type="ARBA" id="ARBA00022737"/>
    </source>
</evidence>
<sequence length="182" mass="20254">MFNFTDKKNQKDERYYQAYLSHHVISRRNLFRGILGGSEKHLQQDAKRAVPRPPFAAKEHLFLNACNGCGDCVSACPNSILQISEGKVMLDLGYSTCSFCGRCADACIQQALHRAFRADTELRPTFLSSCIQHSHQSCECCQQACPKQAISPDLQVDPLRCNGCGECQLSCFVSAIRLTLDS</sequence>
<feature type="domain" description="4Fe-4S ferredoxin-type" evidence="6">
    <location>
        <begin position="152"/>
        <end position="181"/>
    </location>
</feature>